<protein>
    <submittedName>
        <fullName evidence="1">Uncharacterized protein</fullName>
    </submittedName>
</protein>
<gene>
    <name evidence="1" type="ORF">G2W53_024252</name>
</gene>
<accession>A0A834WDR3</accession>
<evidence type="ECO:0000313" key="1">
    <source>
        <dbReference type="EMBL" id="KAF7818797.1"/>
    </source>
</evidence>
<reference evidence="1" key="1">
    <citation type="submission" date="2020-09" db="EMBL/GenBank/DDBJ databases">
        <title>Genome-Enabled Discovery of Anthraquinone Biosynthesis in Senna tora.</title>
        <authorList>
            <person name="Kang S.-H."/>
            <person name="Pandey R.P."/>
            <person name="Lee C.-M."/>
            <person name="Sim J.-S."/>
            <person name="Jeong J.-T."/>
            <person name="Choi B.-S."/>
            <person name="Jung M."/>
            <person name="Ginzburg D."/>
            <person name="Zhao K."/>
            <person name="Won S.Y."/>
            <person name="Oh T.-J."/>
            <person name="Yu Y."/>
            <person name="Kim N.-H."/>
            <person name="Lee O.R."/>
            <person name="Lee T.-H."/>
            <person name="Bashyal P."/>
            <person name="Kim T.-S."/>
            <person name="Lee W.-H."/>
            <person name="Kawkins C."/>
            <person name="Kim C.-K."/>
            <person name="Kim J.S."/>
            <person name="Ahn B.O."/>
            <person name="Rhee S.Y."/>
            <person name="Sohng J.K."/>
        </authorList>
    </citation>
    <scope>NUCLEOTIDE SEQUENCE</scope>
    <source>
        <tissue evidence="1">Leaf</tissue>
    </source>
</reference>
<organism evidence="1 2">
    <name type="scientific">Senna tora</name>
    <dbReference type="NCBI Taxonomy" id="362788"/>
    <lineage>
        <taxon>Eukaryota</taxon>
        <taxon>Viridiplantae</taxon>
        <taxon>Streptophyta</taxon>
        <taxon>Embryophyta</taxon>
        <taxon>Tracheophyta</taxon>
        <taxon>Spermatophyta</taxon>
        <taxon>Magnoliopsida</taxon>
        <taxon>eudicotyledons</taxon>
        <taxon>Gunneridae</taxon>
        <taxon>Pentapetalae</taxon>
        <taxon>rosids</taxon>
        <taxon>fabids</taxon>
        <taxon>Fabales</taxon>
        <taxon>Fabaceae</taxon>
        <taxon>Caesalpinioideae</taxon>
        <taxon>Cassia clade</taxon>
        <taxon>Senna</taxon>
    </lineage>
</organism>
<dbReference type="AlphaFoldDB" id="A0A834WDR3"/>
<evidence type="ECO:0000313" key="2">
    <source>
        <dbReference type="Proteomes" id="UP000634136"/>
    </source>
</evidence>
<comment type="caution">
    <text evidence="1">The sequence shown here is derived from an EMBL/GenBank/DDBJ whole genome shotgun (WGS) entry which is preliminary data.</text>
</comment>
<name>A0A834WDR3_9FABA</name>
<proteinExistence type="predicted"/>
<dbReference type="EMBL" id="JAAIUW010000008">
    <property type="protein sequence ID" value="KAF7818797.1"/>
    <property type="molecule type" value="Genomic_DNA"/>
</dbReference>
<keyword evidence="2" id="KW-1185">Reference proteome</keyword>
<dbReference type="Proteomes" id="UP000634136">
    <property type="component" value="Unassembled WGS sequence"/>
</dbReference>
<sequence>MGLSFRRWVDEWDGYGDGNRDRGFGRTMDILCFICVQKKEAREASLVWDVQFHSVKERIIQVLLSIWSCLMTGNFDEFHVVMASESWLELEKMEIVILLSIHCS</sequence>